<dbReference type="EnsemblFungi" id="EJT79283">
    <property type="protein sequence ID" value="EJT79283"/>
    <property type="gene ID" value="GGTG_04369"/>
</dbReference>
<reference evidence="5" key="4">
    <citation type="journal article" date="2015" name="G3 (Bethesda)">
        <title>Genome sequences of three phytopathogenic species of the Magnaporthaceae family of fungi.</title>
        <authorList>
            <person name="Okagaki L.H."/>
            <person name="Nunes C.C."/>
            <person name="Sailsbery J."/>
            <person name="Clay B."/>
            <person name="Brown D."/>
            <person name="John T."/>
            <person name="Oh Y."/>
            <person name="Young N."/>
            <person name="Fitzgerald M."/>
            <person name="Haas B.J."/>
            <person name="Zeng Q."/>
            <person name="Young S."/>
            <person name="Adiconis X."/>
            <person name="Fan L."/>
            <person name="Levin J.Z."/>
            <person name="Mitchell T.K."/>
            <person name="Okubara P.A."/>
            <person name="Farman M.L."/>
            <person name="Kohn L.M."/>
            <person name="Birren B."/>
            <person name="Ma L.-J."/>
            <person name="Dean R.A."/>
        </authorList>
    </citation>
    <scope>NUCLEOTIDE SEQUENCE</scope>
    <source>
        <strain evidence="5">R3-111a-1</strain>
    </source>
</reference>
<proteinExistence type="predicted"/>
<accession>J3NSX0</accession>
<evidence type="ECO:0000256" key="3">
    <source>
        <dbReference type="SAM" id="SignalP"/>
    </source>
</evidence>
<dbReference type="HOGENOM" id="CLU_1532650_0_0_1"/>
<evidence type="ECO:0000313" key="5">
    <source>
        <dbReference type="EnsemblFungi" id="EJT79283"/>
    </source>
</evidence>
<dbReference type="AlphaFoldDB" id="J3NSX0"/>
<evidence type="ECO:0000313" key="6">
    <source>
        <dbReference type="Proteomes" id="UP000006039"/>
    </source>
</evidence>
<protein>
    <submittedName>
        <fullName evidence="4 5">Uncharacterized protein</fullName>
    </submittedName>
</protein>
<evidence type="ECO:0000313" key="4">
    <source>
        <dbReference type="EMBL" id="EJT79283.1"/>
    </source>
</evidence>
<reference evidence="4" key="2">
    <citation type="submission" date="2010-07" db="EMBL/GenBank/DDBJ databases">
        <authorList>
            <consortium name="The Broad Institute Genome Sequencing Platform"/>
            <consortium name="Broad Institute Genome Sequencing Center for Infectious Disease"/>
            <person name="Ma L.-J."/>
            <person name="Dead R."/>
            <person name="Young S."/>
            <person name="Zeng Q."/>
            <person name="Koehrsen M."/>
            <person name="Alvarado L."/>
            <person name="Berlin A."/>
            <person name="Chapman S.B."/>
            <person name="Chen Z."/>
            <person name="Freedman E."/>
            <person name="Gellesch M."/>
            <person name="Goldberg J."/>
            <person name="Griggs A."/>
            <person name="Gujja S."/>
            <person name="Heilman E.R."/>
            <person name="Heiman D."/>
            <person name="Hepburn T."/>
            <person name="Howarth C."/>
            <person name="Jen D."/>
            <person name="Larson L."/>
            <person name="Mehta T."/>
            <person name="Neiman D."/>
            <person name="Pearson M."/>
            <person name="Roberts A."/>
            <person name="Saif S."/>
            <person name="Shea T."/>
            <person name="Shenoy N."/>
            <person name="Sisk P."/>
            <person name="Stolte C."/>
            <person name="Sykes S."/>
            <person name="Walk T."/>
            <person name="White J."/>
            <person name="Yandava C."/>
            <person name="Haas B."/>
            <person name="Nusbaum C."/>
            <person name="Birren B."/>
        </authorList>
    </citation>
    <scope>NUCLEOTIDE SEQUENCE</scope>
    <source>
        <strain evidence="4">R3-111a-1</strain>
    </source>
</reference>
<dbReference type="eggNOG" id="ENOG502RNDK">
    <property type="taxonomic scope" value="Eukaryota"/>
</dbReference>
<keyword evidence="2" id="KW-0472">Membrane</keyword>
<keyword evidence="2" id="KW-1133">Transmembrane helix</keyword>
<dbReference type="Proteomes" id="UP000006039">
    <property type="component" value="Unassembled WGS sequence"/>
</dbReference>
<feature type="signal peptide" evidence="3">
    <location>
        <begin position="1"/>
        <end position="22"/>
    </location>
</feature>
<dbReference type="EMBL" id="GL385396">
    <property type="protein sequence ID" value="EJT79283.1"/>
    <property type="molecule type" value="Genomic_DNA"/>
</dbReference>
<dbReference type="GeneID" id="20344827"/>
<dbReference type="RefSeq" id="XP_009220428.1">
    <property type="nucleotide sequence ID" value="XM_009222164.1"/>
</dbReference>
<name>J3NSX0_GAET3</name>
<keyword evidence="2" id="KW-0812">Transmembrane</keyword>
<reference evidence="4" key="3">
    <citation type="submission" date="2010-09" db="EMBL/GenBank/DDBJ databases">
        <title>Annotation of Gaeumannomyces graminis var. tritici R3-111a-1.</title>
        <authorList>
            <consortium name="The Broad Institute Genome Sequencing Platform"/>
            <person name="Ma L.-J."/>
            <person name="Dead R."/>
            <person name="Young S.K."/>
            <person name="Zeng Q."/>
            <person name="Gargeya S."/>
            <person name="Fitzgerald M."/>
            <person name="Haas B."/>
            <person name="Abouelleil A."/>
            <person name="Alvarado L."/>
            <person name="Arachchi H.M."/>
            <person name="Berlin A."/>
            <person name="Brown A."/>
            <person name="Chapman S.B."/>
            <person name="Chen Z."/>
            <person name="Dunbar C."/>
            <person name="Freedman E."/>
            <person name="Gearin G."/>
            <person name="Gellesch M."/>
            <person name="Goldberg J."/>
            <person name="Griggs A."/>
            <person name="Gujja S."/>
            <person name="Heiman D."/>
            <person name="Howarth C."/>
            <person name="Larson L."/>
            <person name="Lui A."/>
            <person name="MacDonald P.J.P."/>
            <person name="Mehta T."/>
            <person name="Montmayeur A."/>
            <person name="Murphy C."/>
            <person name="Neiman D."/>
            <person name="Pearson M."/>
            <person name="Priest M."/>
            <person name="Roberts A."/>
            <person name="Saif S."/>
            <person name="Shea T."/>
            <person name="Shenoy N."/>
            <person name="Sisk P."/>
            <person name="Stolte C."/>
            <person name="Sykes S."/>
            <person name="Yandava C."/>
            <person name="Wortman J."/>
            <person name="Nusbaum C."/>
            <person name="Birren B."/>
        </authorList>
    </citation>
    <scope>NUCLEOTIDE SEQUENCE</scope>
    <source>
        <strain evidence="4">R3-111a-1</strain>
    </source>
</reference>
<dbReference type="VEuPathDB" id="FungiDB:GGTG_04369"/>
<feature type="region of interest" description="Disordered" evidence="1">
    <location>
        <begin position="61"/>
        <end position="120"/>
    </location>
</feature>
<reference evidence="5" key="5">
    <citation type="submission" date="2018-04" db="UniProtKB">
        <authorList>
            <consortium name="EnsemblFungi"/>
        </authorList>
    </citation>
    <scope>IDENTIFICATION</scope>
    <source>
        <strain evidence="5">R3-111a-1</strain>
    </source>
</reference>
<feature type="transmembrane region" description="Helical" evidence="2">
    <location>
        <begin position="143"/>
        <end position="169"/>
    </location>
</feature>
<feature type="compositionally biased region" description="Basic and acidic residues" evidence="1">
    <location>
        <begin position="61"/>
        <end position="70"/>
    </location>
</feature>
<sequence length="175" mass="18513">MRSFARTLAVLAPALALALTLAIPVETTTIGTYPLRTFEPATAPSRIAAKGAVALACNPEKKPLEGRTDPKQPSTQIIPPPKKPSPKKPSTQSIPLPKAPRPKKPNTHGMPLPKTSDGARNVSDLVPRPLVVVFLTPLLLSRLASVAVLGLAFSGLLCFPLAAFLSVFLQIYAVL</sequence>
<evidence type="ECO:0000256" key="2">
    <source>
        <dbReference type="SAM" id="Phobius"/>
    </source>
</evidence>
<gene>
    <name evidence="5" type="primary">20344827</name>
    <name evidence="4" type="ORF">GGTG_04369</name>
</gene>
<keyword evidence="6" id="KW-1185">Reference proteome</keyword>
<feature type="chain" id="PRO_5015094405" evidence="3">
    <location>
        <begin position="23"/>
        <end position="175"/>
    </location>
</feature>
<evidence type="ECO:0000256" key="1">
    <source>
        <dbReference type="SAM" id="MobiDB-lite"/>
    </source>
</evidence>
<keyword evidence="3" id="KW-0732">Signal</keyword>
<organism evidence="4">
    <name type="scientific">Gaeumannomyces tritici (strain R3-111a-1)</name>
    <name type="common">Wheat and barley take-all root rot fungus</name>
    <name type="synonym">Gaeumannomyces graminis var. tritici</name>
    <dbReference type="NCBI Taxonomy" id="644352"/>
    <lineage>
        <taxon>Eukaryota</taxon>
        <taxon>Fungi</taxon>
        <taxon>Dikarya</taxon>
        <taxon>Ascomycota</taxon>
        <taxon>Pezizomycotina</taxon>
        <taxon>Sordariomycetes</taxon>
        <taxon>Sordariomycetidae</taxon>
        <taxon>Magnaporthales</taxon>
        <taxon>Magnaporthaceae</taxon>
        <taxon>Gaeumannomyces</taxon>
    </lineage>
</organism>
<reference evidence="6" key="1">
    <citation type="submission" date="2010-07" db="EMBL/GenBank/DDBJ databases">
        <title>The genome sequence of Gaeumannomyces graminis var. tritici strain R3-111a-1.</title>
        <authorList>
            <consortium name="The Broad Institute Genome Sequencing Platform"/>
            <person name="Ma L.-J."/>
            <person name="Dead R."/>
            <person name="Young S."/>
            <person name="Zeng Q."/>
            <person name="Koehrsen M."/>
            <person name="Alvarado L."/>
            <person name="Berlin A."/>
            <person name="Chapman S.B."/>
            <person name="Chen Z."/>
            <person name="Freedman E."/>
            <person name="Gellesch M."/>
            <person name="Goldberg J."/>
            <person name="Griggs A."/>
            <person name="Gujja S."/>
            <person name="Heilman E.R."/>
            <person name="Heiman D."/>
            <person name="Hepburn T."/>
            <person name="Howarth C."/>
            <person name="Jen D."/>
            <person name="Larson L."/>
            <person name="Mehta T."/>
            <person name="Neiman D."/>
            <person name="Pearson M."/>
            <person name="Roberts A."/>
            <person name="Saif S."/>
            <person name="Shea T."/>
            <person name="Shenoy N."/>
            <person name="Sisk P."/>
            <person name="Stolte C."/>
            <person name="Sykes S."/>
            <person name="Walk T."/>
            <person name="White J."/>
            <person name="Yandava C."/>
            <person name="Haas B."/>
            <person name="Nusbaum C."/>
            <person name="Birren B."/>
        </authorList>
    </citation>
    <scope>NUCLEOTIDE SEQUENCE [LARGE SCALE GENOMIC DNA]</scope>
    <source>
        <strain evidence="6">R3-111a-1</strain>
    </source>
</reference>